<dbReference type="PANTHER" id="PTHR33449:SF1">
    <property type="entry name" value="NUCLEOID-ASSOCIATED PROTEIN YBAB"/>
    <property type="match status" value="1"/>
</dbReference>
<gene>
    <name evidence="4" type="ORF">H702_02640</name>
    <name evidence="5" type="ORF">SAMN02910290_00411</name>
</gene>
<evidence type="ECO:0000256" key="3">
    <source>
        <dbReference type="SAM" id="MobiDB-lite"/>
    </source>
</evidence>
<dbReference type="InterPro" id="IPR004401">
    <property type="entry name" value="YbaB/EbfC"/>
</dbReference>
<dbReference type="GO" id="GO:0043590">
    <property type="term" value="C:bacterial nucleoid"/>
    <property type="evidence" value="ECO:0007669"/>
    <property type="project" value="UniProtKB-UniRule"/>
</dbReference>
<dbReference type="AlphaFoldDB" id="A0A091BUB0"/>
<organism evidence="4 6">
    <name type="scientific">Streptococcus equinus JB1</name>
    <dbReference type="NCBI Taxonomy" id="1294274"/>
    <lineage>
        <taxon>Bacteria</taxon>
        <taxon>Bacillati</taxon>
        <taxon>Bacillota</taxon>
        <taxon>Bacilli</taxon>
        <taxon>Lactobacillales</taxon>
        <taxon>Streptococcaceae</taxon>
        <taxon>Streptococcus</taxon>
    </lineage>
</organism>
<dbReference type="Proteomes" id="UP000029382">
    <property type="component" value="Unassembled WGS sequence"/>
</dbReference>
<dbReference type="Proteomes" id="UP000182793">
    <property type="component" value="Unassembled WGS sequence"/>
</dbReference>
<dbReference type="PIRSF" id="PIRSF004555">
    <property type="entry name" value="UCP004555"/>
    <property type="match status" value="1"/>
</dbReference>
<evidence type="ECO:0000313" key="5">
    <source>
        <dbReference type="EMBL" id="SFL08482.1"/>
    </source>
</evidence>
<proteinExistence type="inferred from homology"/>
<name>A0A091BUB0_STREI</name>
<dbReference type="Pfam" id="PF02575">
    <property type="entry name" value="YbaB_DNA_bd"/>
    <property type="match status" value="1"/>
</dbReference>
<evidence type="ECO:0000313" key="6">
    <source>
        <dbReference type="Proteomes" id="UP000029382"/>
    </source>
</evidence>
<dbReference type="Gene3D" id="3.30.1310.10">
    <property type="entry name" value="Nucleoid-associated protein YbaB-like domain"/>
    <property type="match status" value="1"/>
</dbReference>
<dbReference type="PANTHER" id="PTHR33449">
    <property type="entry name" value="NUCLEOID-ASSOCIATED PROTEIN YBAB"/>
    <property type="match status" value="1"/>
</dbReference>
<accession>A0A091BUB0</accession>
<evidence type="ECO:0000313" key="4">
    <source>
        <dbReference type="EMBL" id="KFN88319.1"/>
    </source>
</evidence>
<comment type="function">
    <text evidence="2">Binds to DNA and alters its conformation. May be involved in regulation of gene expression, nucleoid organization and DNA protection.</text>
</comment>
<dbReference type="SUPFAM" id="SSF82607">
    <property type="entry name" value="YbaB-like"/>
    <property type="match status" value="1"/>
</dbReference>
<dbReference type="InterPro" id="IPR036894">
    <property type="entry name" value="YbaB-like_sf"/>
</dbReference>
<evidence type="ECO:0000256" key="2">
    <source>
        <dbReference type="HAMAP-Rule" id="MF_00274"/>
    </source>
</evidence>
<sequence length="99" mass="10930">MMNMQNMMRQAQKLQKQMEKKQAELASTTFTGKSAQELVVAEFTGDKKLVNISFKDAIVDPDDIETLQDMTTQAINDALSQVDAATQKTLGAFAGKLPF</sequence>
<feature type="compositionally biased region" description="Low complexity" evidence="3">
    <location>
        <begin position="1"/>
        <end position="10"/>
    </location>
</feature>
<comment type="subcellular location">
    <subcellularLocation>
        <location evidence="2">Cytoplasm</location>
        <location evidence="2">Nucleoid</location>
    </subcellularLocation>
</comment>
<comment type="subunit">
    <text evidence="2">Homodimer.</text>
</comment>
<keyword evidence="7" id="KW-1185">Reference proteome</keyword>
<comment type="similarity">
    <text evidence="2">Belongs to the YbaB/EbfC family.</text>
</comment>
<keyword evidence="2" id="KW-0963">Cytoplasm</keyword>
<dbReference type="GO" id="GO:0003677">
    <property type="term" value="F:DNA binding"/>
    <property type="evidence" value="ECO:0007669"/>
    <property type="project" value="UniProtKB-UniRule"/>
</dbReference>
<comment type="caution">
    <text evidence="4">The sequence shown here is derived from an EMBL/GenBank/DDBJ whole genome shotgun (WGS) entry which is preliminary data.</text>
</comment>
<reference evidence="4 6" key="1">
    <citation type="journal article" date="2014" name="Genome Announc.">
        <title>Draft Genome Sequences of Streptococcus bovis Strains ATCC 33317 and JB1.</title>
        <authorList>
            <person name="Benahmed F.H."/>
            <person name="Gopinath G.R."/>
            <person name="Harbottle H."/>
            <person name="Cotta M.A."/>
            <person name="Luo Y."/>
            <person name="Henderson C."/>
            <person name="Teri P."/>
            <person name="Soppet D."/>
            <person name="Rasmussen M."/>
            <person name="Whitehead T.R."/>
            <person name="Davidson M."/>
        </authorList>
    </citation>
    <scope>NUCLEOTIDE SEQUENCE [LARGE SCALE GENOMIC DNA]</scope>
    <source>
        <strain evidence="4 6">JB1</strain>
    </source>
</reference>
<dbReference type="EMBL" id="AUZH01000012">
    <property type="protein sequence ID" value="KFN88319.1"/>
    <property type="molecule type" value="Genomic_DNA"/>
</dbReference>
<dbReference type="GO" id="GO:0005829">
    <property type="term" value="C:cytosol"/>
    <property type="evidence" value="ECO:0007669"/>
    <property type="project" value="TreeGrafter"/>
</dbReference>
<reference evidence="5 7" key="2">
    <citation type="submission" date="2016-10" db="EMBL/GenBank/DDBJ databases">
        <authorList>
            <person name="Varghese N."/>
            <person name="Submissions S."/>
        </authorList>
    </citation>
    <scope>NUCLEOTIDE SEQUENCE [LARGE SCALE GENOMIC DNA]</scope>
    <source>
        <strain evidence="5 7">JB1</strain>
    </source>
</reference>
<dbReference type="RefSeq" id="WP_039696271.1">
    <property type="nucleotide sequence ID" value="NZ_AUZH01000012.1"/>
</dbReference>
<evidence type="ECO:0000313" key="7">
    <source>
        <dbReference type="Proteomes" id="UP000182793"/>
    </source>
</evidence>
<protein>
    <recommendedName>
        <fullName evidence="2">Nucleoid-associated protein H702_02640</fullName>
    </recommendedName>
</protein>
<evidence type="ECO:0000256" key="1">
    <source>
        <dbReference type="ARBA" id="ARBA00023125"/>
    </source>
</evidence>
<feature type="region of interest" description="Disordered" evidence="3">
    <location>
        <begin position="1"/>
        <end position="23"/>
    </location>
</feature>
<dbReference type="HAMAP" id="MF_00274">
    <property type="entry name" value="DNA_YbaB_EbfC"/>
    <property type="match status" value="1"/>
</dbReference>
<dbReference type="NCBIfam" id="TIGR00103">
    <property type="entry name" value="DNA_YbaB_EbfC"/>
    <property type="match status" value="1"/>
</dbReference>
<dbReference type="EMBL" id="FOTG01000002">
    <property type="protein sequence ID" value="SFL08482.1"/>
    <property type="molecule type" value="Genomic_DNA"/>
</dbReference>
<keyword evidence="1 2" id="KW-0238">DNA-binding</keyword>